<keyword evidence="3" id="KW-1185">Reference proteome</keyword>
<keyword evidence="1" id="KW-0472">Membrane</keyword>
<proteinExistence type="predicted"/>
<reference evidence="2 3" key="1">
    <citation type="submission" date="2018-11" db="EMBL/GenBank/DDBJ databases">
        <title>Pseudaminobacter arsenicus sp. nov., an arsenic-resistant bacterium isolated from arsenic-rich aquifers.</title>
        <authorList>
            <person name="Mu Y."/>
        </authorList>
    </citation>
    <scope>NUCLEOTIDE SEQUENCE [LARGE SCALE GENOMIC DNA]</scope>
    <source>
        <strain evidence="2 3">CB3</strain>
    </source>
</reference>
<feature type="transmembrane region" description="Helical" evidence="1">
    <location>
        <begin position="40"/>
        <end position="62"/>
    </location>
</feature>
<dbReference type="AlphaFoldDB" id="A0A432V634"/>
<keyword evidence="1" id="KW-1133">Transmembrane helix</keyword>
<dbReference type="Proteomes" id="UP000281647">
    <property type="component" value="Unassembled WGS sequence"/>
</dbReference>
<evidence type="ECO:0000313" key="3">
    <source>
        <dbReference type="Proteomes" id="UP000281647"/>
    </source>
</evidence>
<sequence>MRGGREPSRKYMPFRPIFTGSRLTGLMVSQPRERWRLVQMLDMAMLAIGLGFFALAMAYGMACDRL</sequence>
<accession>A0A432V634</accession>
<protein>
    <submittedName>
        <fullName evidence="2">Uncharacterized protein</fullName>
    </submittedName>
</protein>
<gene>
    <name evidence="2" type="ORF">EET67_11215</name>
</gene>
<dbReference type="RefSeq" id="WP_128624939.1">
    <property type="nucleotide sequence ID" value="NZ_ML133510.1"/>
</dbReference>
<comment type="caution">
    <text evidence="2">The sequence shown here is derived from an EMBL/GenBank/DDBJ whole genome shotgun (WGS) entry which is preliminary data.</text>
</comment>
<organism evidence="2 3">
    <name type="scientific">Borborobacter arsenicus</name>
    <dbReference type="NCBI Taxonomy" id="1851146"/>
    <lineage>
        <taxon>Bacteria</taxon>
        <taxon>Pseudomonadati</taxon>
        <taxon>Pseudomonadota</taxon>
        <taxon>Alphaproteobacteria</taxon>
        <taxon>Hyphomicrobiales</taxon>
        <taxon>Phyllobacteriaceae</taxon>
        <taxon>Borborobacter</taxon>
    </lineage>
</organism>
<evidence type="ECO:0000256" key="1">
    <source>
        <dbReference type="SAM" id="Phobius"/>
    </source>
</evidence>
<name>A0A432V634_9HYPH</name>
<dbReference type="EMBL" id="RKST01000010">
    <property type="protein sequence ID" value="RUM97634.1"/>
    <property type="molecule type" value="Genomic_DNA"/>
</dbReference>
<keyword evidence="1" id="KW-0812">Transmembrane</keyword>
<evidence type="ECO:0000313" key="2">
    <source>
        <dbReference type="EMBL" id="RUM97634.1"/>
    </source>
</evidence>